<feature type="non-terminal residue" evidence="1">
    <location>
        <position position="98"/>
    </location>
</feature>
<organism evidence="1 2">
    <name type="scientific">Araneus ventricosus</name>
    <name type="common">Orbweaver spider</name>
    <name type="synonym">Epeira ventricosa</name>
    <dbReference type="NCBI Taxonomy" id="182803"/>
    <lineage>
        <taxon>Eukaryota</taxon>
        <taxon>Metazoa</taxon>
        <taxon>Ecdysozoa</taxon>
        <taxon>Arthropoda</taxon>
        <taxon>Chelicerata</taxon>
        <taxon>Arachnida</taxon>
        <taxon>Araneae</taxon>
        <taxon>Araneomorphae</taxon>
        <taxon>Entelegynae</taxon>
        <taxon>Araneoidea</taxon>
        <taxon>Araneidae</taxon>
        <taxon>Araneus</taxon>
    </lineage>
</organism>
<dbReference type="OrthoDB" id="428159at2759"/>
<reference evidence="1 2" key="1">
    <citation type="journal article" date="2019" name="Sci. Rep.">
        <title>Orb-weaving spider Araneus ventricosus genome elucidates the spidroin gene catalogue.</title>
        <authorList>
            <person name="Kono N."/>
            <person name="Nakamura H."/>
            <person name="Ohtoshi R."/>
            <person name="Moran D.A.P."/>
            <person name="Shinohara A."/>
            <person name="Yoshida Y."/>
            <person name="Fujiwara M."/>
            <person name="Mori M."/>
            <person name="Tomita M."/>
            <person name="Arakawa K."/>
        </authorList>
    </citation>
    <scope>NUCLEOTIDE SEQUENCE [LARGE SCALE GENOMIC DNA]</scope>
</reference>
<dbReference type="Proteomes" id="UP000499080">
    <property type="component" value="Unassembled WGS sequence"/>
</dbReference>
<sequence>MECTCGYTRGQFIIPKYSETLNFSIPEVLVWCEISGVVRNIPVLYAKGSFEAEIKDWSTQMKATGETRLEIMYYREKISTWEPLLEHVLIREGQYRPL</sequence>
<keyword evidence="2" id="KW-1185">Reference proteome</keyword>
<dbReference type="EMBL" id="BGPR01071466">
    <property type="protein sequence ID" value="GBO44652.1"/>
    <property type="molecule type" value="Genomic_DNA"/>
</dbReference>
<protein>
    <submittedName>
        <fullName evidence="1">Uncharacterized protein</fullName>
    </submittedName>
</protein>
<evidence type="ECO:0000313" key="2">
    <source>
        <dbReference type="Proteomes" id="UP000499080"/>
    </source>
</evidence>
<gene>
    <name evidence="1" type="ORF">AVEN_24344_1</name>
</gene>
<evidence type="ECO:0000313" key="1">
    <source>
        <dbReference type="EMBL" id="GBO44652.1"/>
    </source>
</evidence>
<accession>A0A4Y2X9Q8</accession>
<dbReference type="AlphaFoldDB" id="A0A4Y2X9Q8"/>
<comment type="caution">
    <text evidence="1">The sequence shown here is derived from an EMBL/GenBank/DDBJ whole genome shotgun (WGS) entry which is preliminary data.</text>
</comment>
<proteinExistence type="predicted"/>
<name>A0A4Y2X9Q8_ARAVE</name>